<dbReference type="Proteomes" id="UP000215914">
    <property type="component" value="Unassembled WGS sequence"/>
</dbReference>
<evidence type="ECO:0000313" key="2">
    <source>
        <dbReference type="Proteomes" id="UP000215914"/>
    </source>
</evidence>
<dbReference type="EMBL" id="MNCJ02000321">
    <property type="protein sequence ID" value="KAF5803122.1"/>
    <property type="molecule type" value="Genomic_DNA"/>
</dbReference>
<protein>
    <submittedName>
        <fullName evidence="1">Uncharacterized protein</fullName>
    </submittedName>
</protein>
<name>A0A9K3NJQ7_HELAN</name>
<dbReference type="Gramene" id="mRNA:HanXRQr2_Chr06g0267621">
    <property type="protein sequence ID" value="CDS:HanXRQr2_Chr06g0267621.1"/>
    <property type="gene ID" value="HanXRQr2_Chr06g0267621"/>
</dbReference>
<keyword evidence="2" id="KW-1185">Reference proteome</keyword>
<reference evidence="1" key="2">
    <citation type="submission" date="2020-06" db="EMBL/GenBank/DDBJ databases">
        <title>Helianthus annuus Genome sequencing and assembly Release 2.</title>
        <authorList>
            <person name="Gouzy J."/>
            <person name="Langlade N."/>
            <person name="Munos S."/>
        </authorList>
    </citation>
    <scope>NUCLEOTIDE SEQUENCE</scope>
    <source>
        <tissue evidence="1">Leaves</tissue>
    </source>
</reference>
<reference evidence="1" key="1">
    <citation type="journal article" date="2017" name="Nature">
        <title>The sunflower genome provides insights into oil metabolism, flowering and Asterid evolution.</title>
        <authorList>
            <person name="Badouin H."/>
            <person name="Gouzy J."/>
            <person name="Grassa C.J."/>
            <person name="Murat F."/>
            <person name="Staton S.E."/>
            <person name="Cottret L."/>
            <person name="Lelandais-Briere C."/>
            <person name="Owens G.L."/>
            <person name="Carrere S."/>
            <person name="Mayjonade B."/>
            <person name="Legrand L."/>
            <person name="Gill N."/>
            <person name="Kane N.C."/>
            <person name="Bowers J.E."/>
            <person name="Hubner S."/>
            <person name="Bellec A."/>
            <person name="Berard A."/>
            <person name="Berges H."/>
            <person name="Blanchet N."/>
            <person name="Boniface M.C."/>
            <person name="Brunel D."/>
            <person name="Catrice O."/>
            <person name="Chaidir N."/>
            <person name="Claudel C."/>
            <person name="Donnadieu C."/>
            <person name="Faraut T."/>
            <person name="Fievet G."/>
            <person name="Helmstetter N."/>
            <person name="King M."/>
            <person name="Knapp S.J."/>
            <person name="Lai Z."/>
            <person name="Le Paslier M.C."/>
            <person name="Lippi Y."/>
            <person name="Lorenzon L."/>
            <person name="Mandel J.R."/>
            <person name="Marage G."/>
            <person name="Marchand G."/>
            <person name="Marquand E."/>
            <person name="Bret-Mestries E."/>
            <person name="Morien E."/>
            <person name="Nambeesan S."/>
            <person name="Nguyen T."/>
            <person name="Pegot-Espagnet P."/>
            <person name="Pouilly N."/>
            <person name="Raftis F."/>
            <person name="Sallet E."/>
            <person name="Schiex T."/>
            <person name="Thomas J."/>
            <person name="Vandecasteele C."/>
            <person name="Vares D."/>
            <person name="Vear F."/>
            <person name="Vautrin S."/>
            <person name="Crespi M."/>
            <person name="Mangin B."/>
            <person name="Burke J.M."/>
            <person name="Salse J."/>
            <person name="Munos S."/>
            <person name="Vincourt P."/>
            <person name="Rieseberg L.H."/>
            <person name="Langlade N.B."/>
        </authorList>
    </citation>
    <scope>NUCLEOTIDE SEQUENCE</scope>
    <source>
        <tissue evidence="1">Leaves</tissue>
    </source>
</reference>
<evidence type="ECO:0000313" key="1">
    <source>
        <dbReference type="EMBL" id="KAF5803122.1"/>
    </source>
</evidence>
<gene>
    <name evidence="1" type="ORF">HanXRQr2_Chr06g0267621</name>
</gene>
<comment type="caution">
    <text evidence="1">The sequence shown here is derived from an EMBL/GenBank/DDBJ whole genome shotgun (WGS) entry which is preliminary data.</text>
</comment>
<organism evidence="1 2">
    <name type="scientific">Helianthus annuus</name>
    <name type="common">Common sunflower</name>
    <dbReference type="NCBI Taxonomy" id="4232"/>
    <lineage>
        <taxon>Eukaryota</taxon>
        <taxon>Viridiplantae</taxon>
        <taxon>Streptophyta</taxon>
        <taxon>Embryophyta</taxon>
        <taxon>Tracheophyta</taxon>
        <taxon>Spermatophyta</taxon>
        <taxon>Magnoliopsida</taxon>
        <taxon>eudicotyledons</taxon>
        <taxon>Gunneridae</taxon>
        <taxon>Pentapetalae</taxon>
        <taxon>asterids</taxon>
        <taxon>campanulids</taxon>
        <taxon>Asterales</taxon>
        <taxon>Asteraceae</taxon>
        <taxon>Asteroideae</taxon>
        <taxon>Heliantheae alliance</taxon>
        <taxon>Heliantheae</taxon>
        <taxon>Helianthus</taxon>
    </lineage>
</organism>
<accession>A0A9K3NJQ7</accession>
<dbReference type="AlphaFoldDB" id="A0A9K3NJQ7"/>
<proteinExistence type="predicted"/>
<sequence length="120" mass="13502">MFVNGCPTLLPACASNFETVTILLQQLQWIPSFVIHPFCNTRVFLGCMYSTCSLKRTTPESTNHESRVRFPVYGTNPSPFSTLLSYARTNKLHLPIFLLLLEYVLIPFSGVLCPCLVNLS</sequence>